<dbReference type="Proteomes" id="UP000187172">
    <property type="component" value="Unassembled WGS sequence"/>
</dbReference>
<proteinExistence type="predicted"/>
<comment type="caution">
    <text evidence="2">The sequence shown here is derived from an EMBL/GenBank/DDBJ whole genome shotgun (WGS) entry which is preliminary data.</text>
</comment>
<evidence type="ECO:0000313" key="2">
    <source>
        <dbReference type="EMBL" id="OMF57070.1"/>
    </source>
</evidence>
<dbReference type="EMBL" id="MRTP01000001">
    <property type="protein sequence ID" value="OMF57070.1"/>
    <property type="molecule type" value="Genomic_DNA"/>
</dbReference>
<name>A0A1R1EZ33_9BACL</name>
<organism evidence="2 3">
    <name type="scientific">Paenibacillus rhizosphaerae</name>
    <dbReference type="NCBI Taxonomy" id="297318"/>
    <lineage>
        <taxon>Bacteria</taxon>
        <taxon>Bacillati</taxon>
        <taxon>Bacillota</taxon>
        <taxon>Bacilli</taxon>
        <taxon>Bacillales</taxon>
        <taxon>Paenibacillaceae</taxon>
        <taxon>Paenibacillus</taxon>
    </lineage>
</organism>
<dbReference type="AlphaFoldDB" id="A0A1R1EZ33"/>
<accession>A0A1R1EZ33</accession>
<reference evidence="2 3" key="1">
    <citation type="submission" date="2016-11" db="EMBL/GenBank/DDBJ databases">
        <title>Paenibacillus species isolates.</title>
        <authorList>
            <person name="Beno S.M."/>
        </authorList>
    </citation>
    <scope>NUCLEOTIDE SEQUENCE [LARGE SCALE GENOMIC DNA]</scope>
    <source>
        <strain evidence="2 3">FSL R5-0378</strain>
    </source>
</reference>
<evidence type="ECO:0000313" key="3">
    <source>
        <dbReference type="Proteomes" id="UP000187172"/>
    </source>
</evidence>
<protein>
    <submittedName>
        <fullName evidence="2">Uncharacterized protein</fullName>
    </submittedName>
</protein>
<dbReference type="STRING" id="297318.BK138_00085"/>
<feature type="region of interest" description="Disordered" evidence="1">
    <location>
        <begin position="95"/>
        <end position="114"/>
    </location>
</feature>
<sequence length="483" mass="52689">MVMSNNAVAQDQARFWQLFVQAISGHLPGSDPKNFIAAAGRVDSHLGSDEEVVALTDAYNVGNTIPSWGLTWSGAFNNKLFDIYQQWVRDIVPAGSGDSGSGGSSSGGGSADPLDTQIEDLRSKIALLSSDVSKINQGIYSDWLNEVCAELDSTGKACSVYFTNPPDPTWANFRTQQMGTEDYKAKVESLQTTYGALLGGMTEQLNALLLKKFGPGYQELADATEAVALADPFEPHSADELQKTAQFQMTIKENDTTASVPRFKTSELKDVRQWLIKQNGIATKNGGPLFAEQANVQIALNDQQQTERDSSWKFSANVGIPIDWFWLGGSTNDSGSTQFKEDYSYDILITYQDVITVNINPGDWFFEGLLSTYKDYTNWPQGSMFAGKPLWGESGLMNVVVKGVVLGYAPYLRFSSKDWTNTTTQSQWSAKATFGIGPFNFESASASGSDYSSMTTQLQDGFEVRDTSGIPKIIGLIVDTPNG</sequence>
<gene>
    <name evidence="2" type="ORF">BK138_00085</name>
</gene>
<evidence type="ECO:0000256" key="1">
    <source>
        <dbReference type="SAM" id="MobiDB-lite"/>
    </source>
</evidence>
<feature type="compositionally biased region" description="Gly residues" evidence="1">
    <location>
        <begin position="97"/>
        <end position="110"/>
    </location>
</feature>
<keyword evidence="3" id="KW-1185">Reference proteome</keyword>